<dbReference type="InterPro" id="IPR000847">
    <property type="entry name" value="LysR_HTH_N"/>
</dbReference>
<dbReference type="Gene3D" id="3.40.190.290">
    <property type="match status" value="1"/>
</dbReference>
<organism evidence="6 7">
    <name type="scientific">Faunimonas pinastri</name>
    <dbReference type="NCBI Taxonomy" id="1855383"/>
    <lineage>
        <taxon>Bacteria</taxon>
        <taxon>Pseudomonadati</taxon>
        <taxon>Pseudomonadota</taxon>
        <taxon>Alphaproteobacteria</taxon>
        <taxon>Hyphomicrobiales</taxon>
        <taxon>Afifellaceae</taxon>
        <taxon>Faunimonas</taxon>
    </lineage>
</organism>
<dbReference type="CDD" id="cd08422">
    <property type="entry name" value="PBP2_CrgA_like"/>
    <property type="match status" value="1"/>
</dbReference>
<dbReference type="FunFam" id="1.10.10.10:FF:000001">
    <property type="entry name" value="LysR family transcriptional regulator"/>
    <property type="match status" value="1"/>
</dbReference>
<evidence type="ECO:0000259" key="5">
    <source>
        <dbReference type="PROSITE" id="PS50931"/>
    </source>
</evidence>
<dbReference type="PANTHER" id="PTHR30537:SF5">
    <property type="entry name" value="HTH-TYPE TRANSCRIPTIONAL ACTIVATOR TTDR-RELATED"/>
    <property type="match status" value="1"/>
</dbReference>
<keyword evidence="4" id="KW-0804">Transcription</keyword>
<dbReference type="InterPro" id="IPR036390">
    <property type="entry name" value="WH_DNA-bd_sf"/>
</dbReference>
<dbReference type="InterPro" id="IPR058163">
    <property type="entry name" value="LysR-type_TF_proteobact-type"/>
</dbReference>
<dbReference type="AlphaFoldDB" id="A0A1H9C3K7"/>
<evidence type="ECO:0000256" key="1">
    <source>
        <dbReference type="ARBA" id="ARBA00009437"/>
    </source>
</evidence>
<evidence type="ECO:0000256" key="4">
    <source>
        <dbReference type="ARBA" id="ARBA00023163"/>
    </source>
</evidence>
<protein>
    <submittedName>
        <fullName evidence="6">DNA-binding transcriptional regulator, LysR family</fullName>
    </submittedName>
</protein>
<keyword evidence="7" id="KW-1185">Reference proteome</keyword>
<dbReference type="EMBL" id="FOFG01000002">
    <property type="protein sequence ID" value="SEP95258.1"/>
    <property type="molecule type" value="Genomic_DNA"/>
</dbReference>
<dbReference type="STRING" id="1855383.SAMN05216548_10234"/>
<dbReference type="Pfam" id="PF00126">
    <property type="entry name" value="HTH_1"/>
    <property type="match status" value="1"/>
</dbReference>
<dbReference type="Gene3D" id="1.10.10.10">
    <property type="entry name" value="Winged helix-like DNA-binding domain superfamily/Winged helix DNA-binding domain"/>
    <property type="match status" value="1"/>
</dbReference>
<dbReference type="OrthoDB" id="9815676at2"/>
<dbReference type="SUPFAM" id="SSF53850">
    <property type="entry name" value="Periplasmic binding protein-like II"/>
    <property type="match status" value="1"/>
</dbReference>
<dbReference type="PROSITE" id="PS50931">
    <property type="entry name" value="HTH_LYSR"/>
    <property type="match status" value="1"/>
</dbReference>
<dbReference type="Proteomes" id="UP000199647">
    <property type="component" value="Unassembled WGS sequence"/>
</dbReference>
<dbReference type="GO" id="GO:0006351">
    <property type="term" value="P:DNA-templated transcription"/>
    <property type="evidence" value="ECO:0007669"/>
    <property type="project" value="TreeGrafter"/>
</dbReference>
<comment type="similarity">
    <text evidence="1">Belongs to the LysR transcriptional regulatory family.</text>
</comment>
<dbReference type="Pfam" id="PF03466">
    <property type="entry name" value="LysR_substrate"/>
    <property type="match status" value="1"/>
</dbReference>
<feature type="domain" description="HTH lysR-type" evidence="5">
    <location>
        <begin position="3"/>
        <end position="60"/>
    </location>
</feature>
<keyword evidence="2" id="KW-0805">Transcription regulation</keyword>
<dbReference type="FunFam" id="3.40.190.290:FF:000001">
    <property type="entry name" value="Transcriptional regulator, LysR family"/>
    <property type="match status" value="1"/>
</dbReference>
<evidence type="ECO:0000256" key="2">
    <source>
        <dbReference type="ARBA" id="ARBA00023015"/>
    </source>
</evidence>
<name>A0A1H9C3K7_9HYPH</name>
<accession>A0A1H9C3K7</accession>
<dbReference type="RefSeq" id="WP_092495223.1">
    <property type="nucleotide sequence ID" value="NZ_FOFG01000002.1"/>
</dbReference>
<reference evidence="6 7" key="1">
    <citation type="submission" date="2016-10" db="EMBL/GenBank/DDBJ databases">
        <authorList>
            <person name="de Groot N.N."/>
        </authorList>
    </citation>
    <scope>NUCLEOTIDE SEQUENCE [LARGE SCALE GENOMIC DNA]</scope>
    <source>
        <strain evidence="6 7">A52C2</strain>
    </source>
</reference>
<evidence type="ECO:0000256" key="3">
    <source>
        <dbReference type="ARBA" id="ARBA00023125"/>
    </source>
</evidence>
<evidence type="ECO:0000313" key="7">
    <source>
        <dbReference type="Proteomes" id="UP000199647"/>
    </source>
</evidence>
<dbReference type="InterPro" id="IPR036388">
    <property type="entry name" value="WH-like_DNA-bd_sf"/>
</dbReference>
<dbReference type="PANTHER" id="PTHR30537">
    <property type="entry name" value="HTH-TYPE TRANSCRIPTIONAL REGULATOR"/>
    <property type="match status" value="1"/>
</dbReference>
<dbReference type="SUPFAM" id="SSF46785">
    <property type="entry name" value="Winged helix' DNA-binding domain"/>
    <property type="match status" value="1"/>
</dbReference>
<gene>
    <name evidence="6" type="ORF">SAMN05216548_10234</name>
</gene>
<proteinExistence type="inferred from homology"/>
<dbReference type="InterPro" id="IPR005119">
    <property type="entry name" value="LysR_subst-bd"/>
</dbReference>
<keyword evidence="3 6" id="KW-0238">DNA-binding</keyword>
<sequence>MLDRLTGMQVFARIAGLGSISAAARSMQISATMATKHLASLEEQLGVQLLHRTTRRLTLTEAGRQFLESAERILAEFHEAETVASAERVEVGGLLRINVPLSFGFRVIAPLMPELRELYPALKIEMGLSDRVVDLVEEGWDVAIRVGQLRDSSMIVRKLAPCRLLLVAAPDYLRRHGTPRTVADLGEHDCLGYTLSPTIGATEWSFGADGRIRQPIDAHFRANNGDALVALAIGGAGITYQPTFLVADAVRSGQLVPIALDQDLVASLGIFALFAPHRRPPAKIRAFVDFLVNRFGKEPPWEKGLPGFPMA</sequence>
<evidence type="ECO:0000313" key="6">
    <source>
        <dbReference type="EMBL" id="SEP95258.1"/>
    </source>
</evidence>
<dbReference type="GO" id="GO:0003700">
    <property type="term" value="F:DNA-binding transcription factor activity"/>
    <property type="evidence" value="ECO:0007669"/>
    <property type="project" value="InterPro"/>
</dbReference>
<dbReference type="GO" id="GO:0043565">
    <property type="term" value="F:sequence-specific DNA binding"/>
    <property type="evidence" value="ECO:0007669"/>
    <property type="project" value="TreeGrafter"/>
</dbReference>